<feature type="transmembrane region" description="Helical" evidence="1">
    <location>
        <begin position="139"/>
        <end position="166"/>
    </location>
</feature>
<protein>
    <recommendedName>
        <fullName evidence="4">DUF4184 family protein</fullName>
    </recommendedName>
</protein>
<keyword evidence="1" id="KW-0472">Membrane</keyword>
<evidence type="ECO:0000256" key="1">
    <source>
        <dbReference type="SAM" id="Phobius"/>
    </source>
</evidence>
<comment type="caution">
    <text evidence="2">The sequence shown here is derived from an EMBL/GenBank/DDBJ whole genome shotgun (WGS) entry which is preliminary data.</text>
</comment>
<reference evidence="3" key="1">
    <citation type="submission" date="2015-06" db="EMBL/GenBank/DDBJ databases">
        <title>New insights into the roles of widespread benthic archaea in carbon and nitrogen cycling.</title>
        <authorList>
            <person name="Lazar C.S."/>
            <person name="Baker B.J."/>
            <person name="Seitz K.W."/>
            <person name="Hyde A.S."/>
            <person name="Dick G.J."/>
            <person name="Hinrichs K.-U."/>
            <person name="Teske A.P."/>
        </authorList>
    </citation>
    <scope>NUCLEOTIDE SEQUENCE [LARGE SCALE GENOMIC DNA]</scope>
</reference>
<sequence>MPITPFHYPIAYILYKLGGKLSLPALIVGSMLPDLEIPFMVLLFGTTVPTHLLLHSLLGSLTIGTLLASAITVFIYPKLTSAIFPIDKIKVKEKSCFSINLLFSCAIGCLSHVLLDVTNHSYNPVFWPFLAPTETPSPIVPFLGGAITASLLVHSLMIVLFIGLFTRKYENFWEHMLVE</sequence>
<feature type="transmembrane region" description="Helical" evidence="1">
    <location>
        <begin position="12"/>
        <end position="32"/>
    </location>
</feature>
<dbReference type="InterPro" id="IPR025238">
    <property type="entry name" value="DUF4184"/>
</dbReference>
<proteinExistence type="predicted"/>
<feature type="transmembrane region" description="Helical" evidence="1">
    <location>
        <begin position="97"/>
        <end position="115"/>
    </location>
</feature>
<dbReference type="EMBL" id="LFWV01000038">
    <property type="protein sequence ID" value="KON31299.1"/>
    <property type="molecule type" value="Genomic_DNA"/>
</dbReference>
<gene>
    <name evidence="2" type="ORF">AC478_03045</name>
</gene>
<dbReference type="AlphaFoldDB" id="A0A0M0BS81"/>
<dbReference type="Proteomes" id="UP000054016">
    <property type="component" value="Unassembled WGS sequence"/>
</dbReference>
<keyword evidence="1" id="KW-1133">Transmembrane helix</keyword>
<accession>A0A0M0BS81</accession>
<name>A0A0M0BS81_9ARCH</name>
<feature type="transmembrane region" description="Helical" evidence="1">
    <location>
        <begin position="52"/>
        <end position="76"/>
    </location>
</feature>
<dbReference type="Pfam" id="PF13803">
    <property type="entry name" value="DUF4184"/>
    <property type="match status" value="1"/>
</dbReference>
<keyword evidence="1" id="KW-0812">Transmembrane</keyword>
<organism evidence="2 3">
    <name type="scientific">miscellaneous Crenarchaeota group-1 archaeon SG8-32-3</name>
    <dbReference type="NCBI Taxonomy" id="1685125"/>
    <lineage>
        <taxon>Archaea</taxon>
        <taxon>Candidatus Bathyarchaeota</taxon>
        <taxon>MCG-1</taxon>
    </lineage>
</organism>
<evidence type="ECO:0000313" key="2">
    <source>
        <dbReference type="EMBL" id="KON31299.1"/>
    </source>
</evidence>
<evidence type="ECO:0008006" key="4">
    <source>
        <dbReference type="Google" id="ProtNLM"/>
    </source>
</evidence>
<evidence type="ECO:0000313" key="3">
    <source>
        <dbReference type="Proteomes" id="UP000054016"/>
    </source>
</evidence>